<dbReference type="RefSeq" id="WP_011821243.1">
    <property type="nucleotide sequence ID" value="NC_008818.1"/>
</dbReference>
<dbReference type="EMBL" id="CP000493">
    <property type="protein sequence ID" value="ABM79926.1"/>
    <property type="molecule type" value="Genomic_DNA"/>
</dbReference>
<dbReference type="HOGENOM" id="CLU_1763845_0_0_2"/>
<accession>A2BIW5</accession>
<organism evidence="1 2">
    <name type="scientific">Hyperthermus butylicus (strain DSM 5456 / JCM 9403 / PLM1-5)</name>
    <dbReference type="NCBI Taxonomy" id="415426"/>
    <lineage>
        <taxon>Archaea</taxon>
        <taxon>Thermoproteota</taxon>
        <taxon>Thermoprotei</taxon>
        <taxon>Desulfurococcales</taxon>
        <taxon>Pyrodictiaceae</taxon>
        <taxon>Hyperthermus</taxon>
    </lineage>
</organism>
<keyword evidence="2" id="KW-1185">Reference proteome</keyword>
<dbReference type="OrthoDB" id="15408at2157"/>
<name>A2BIW5_HYPBU</name>
<sequence>MSEEGLVDPHKLLRVLEDVATRHAKTVKALNRVLVRLRRDPYDEELQSLALTYIKRLRTLRSRLMGVLNGAVRLEDVTDEIRGNIATLSEYMIIVGAELERDLLKKSIVLGRRGARLLSNAEDEIRNDLQELDSIVEKLQDIVDRYY</sequence>
<dbReference type="AlphaFoldDB" id="A2BIW5"/>
<reference evidence="1 2" key="1">
    <citation type="journal article" date="2007" name="Archaea">
        <title>The genome of Hyperthermus butylicus: a sulfur-reducing, peptide fermenting, neutrophilic Crenarchaeote growing up to 108 degrees C.</title>
        <authorList>
            <person name="Brugger K."/>
            <person name="Chen L."/>
            <person name="Stark M."/>
            <person name="Zibat A."/>
            <person name="Redder P."/>
            <person name="Ruepp A."/>
            <person name="Awayez M."/>
            <person name="She Q."/>
            <person name="Garrett R.A."/>
            <person name="Klenk H.P."/>
        </authorList>
    </citation>
    <scope>NUCLEOTIDE SEQUENCE [LARGE SCALE GENOMIC DNA]</scope>
    <source>
        <strain evidence="2">DSM 5456 / JCM 9403 / PLM1-5</strain>
    </source>
</reference>
<gene>
    <name evidence="1" type="ordered locus">Hbut_0048</name>
</gene>
<dbReference type="STRING" id="415426.Hbut_0048"/>
<dbReference type="KEGG" id="hbu:Hbut_0048"/>
<proteinExistence type="predicted"/>
<dbReference type="eggNOG" id="arCOG05942">
    <property type="taxonomic scope" value="Archaea"/>
</dbReference>
<evidence type="ECO:0000313" key="1">
    <source>
        <dbReference type="EMBL" id="ABM79926.1"/>
    </source>
</evidence>
<evidence type="ECO:0000313" key="2">
    <source>
        <dbReference type="Proteomes" id="UP000002593"/>
    </source>
</evidence>
<dbReference type="Proteomes" id="UP000002593">
    <property type="component" value="Chromosome"/>
</dbReference>
<dbReference type="GeneID" id="4782249"/>
<dbReference type="EnsemblBacteria" id="ABM79926">
    <property type="protein sequence ID" value="ABM79926"/>
    <property type="gene ID" value="Hbut_0048"/>
</dbReference>
<protein>
    <submittedName>
        <fullName evidence="1">Uncharacterized protein</fullName>
    </submittedName>
</protein>